<organism evidence="3 4">
    <name type="scientific">Syntrophus aciditrophicus (strain SB)</name>
    <dbReference type="NCBI Taxonomy" id="56780"/>
    <lineage>
        <taxon>Bacteria</taxon>
        <taxon>Pseudomonadati</taxon>
        <taxon>Thermodesulfobacteriota</taxon>
        <taxon>Syntrophia</taxon>
        <taxon>Syntrophales</taxon>
        <taxon>Syntrophaceae</taxon>
        <taxon>Syntrophus</taxon>
    </lineage>
</organism>
<dbReference type="KEGG" id="sat:SYN_01696"/>
<protein>
    <submittedName>
        <fullName evidence="3">3-oxoacyl-reductase</fullName>
        <ecNumber evidence="3">1.1.1.100</ecNumber>
    </submittedName>
</protein>
<comment type="similarity">
    <text evidence="1">Belongs to the short-chain dehydrogenases/reductases (SDR) family.</text>
</comment>
<name>Q2LXQ4_SYNAS</name>
<dbReference type="GO" id="GO:0004316">
    <property type="term" value="F:3-oxoacyl-[acyl-carrier-protein] reductase (NADPH) activity"/>
    <property type="evidence" value="ECO:0007669"/>
    <property type="project" value="UniProtKB-EC"/>
</dbReference>
<dbReference type="eggNOG" id="COG1028">
    <property type="taxonomic scope" value="Bacteria"/>
</dbReference>
<dbReference type="PRINTS" id="PR00080">
    <property type="entry name" value="SDRFAMILY"/>
</dbReference>
<accession>Q2LXQ4</accession>
<proteinExistence type="inferred from homology"/>
<keyword evidence="4" id="KW-1185">Reference proteome</keyword>
<dbReference type="Proteomes" id="UP000001933">
    <property type="component" value="Chromosome"/>
</dbReference>
<evidence type="ECO:0000313" key="4">
    <source>
        <dbReference type="Proteomes" id="UP000001933"/>
    </source>
</evidence>
<dbReference type="STRING" id="56780.SYN_01696"/>
<gene>
    <name evidence="3" type="ORF">SYN_01696</name>
</gene>
<dbReference type="SUPFAM" id="SSF51735">
    <property type="entry name" value="NAD(P)-binding Rossmann-fold domains"/>
    <property type="match status" value="1"/>
</dbReference>
<dbReference type="PRINTS" id="PR00081">
    <property type="entry name" value="GDHRDH"/>
</dbReference>
<dbReference type="GO" id="GO:0006633">
    <property type="term" value="P:fatty acid biosynthetic process"/>
    <property type="evidence" value="ECO:0007669"/>
    <property type="project" value="TreeGrafter"/>
</dbReference>
<reference evidence="3 4" key="1">
    <citation type="journal article" date="2007" name="Proc. Natl. Acad. Sci. U.S.A.">
        <title>The genome of Syntrophus aciditrophicus: life at the thermodynamic limit of microbial growth.</title>
        <authorList>
            <person name="McInerney M.J."/>
            <person name="Rohlin L."/>
            <person name="Mouttaki H."/>
            <person name="Kim U."/>
            <person name="Krupp R.S."/>
            <person name="Rios-Hernandez L."/>
            <person name="Sieber J."/>
            <person name="Struchtemeyer C.G."/>
            <person name="Bhattacharyya A."/>
            <person name="Campbell J.W."/>
            <person name="Gunsalus R.P."/>
        </authorList>
    </citation>
    <scope>NUCLEOTIDE SEQUENCE [LARGE SCALE GENOMIC DNA]</scope>
    <source>
        <strain evidence="3 4">SB</strain>
    </source>
</reference>
<dbReference type="AlphaFoldDB" id="Q2LXQ4"/>
<dbReference type="PROSITE" id="PS51257">
    <property type="entry name" value="PROKAR_LIPOPROTEIN"/>
    <property type="match status" value="1"/>
</dbReference>
<dbReference type="InParanoid" id="Q2LXQ4"/>
<dbReference type="FunFam" id="3.40.50.720:FF:000173">
    <property type="entry name" value="3-oxoacyl-[acyl-carrier protein] reductase"/>
    <property type="match status" value="1"/>
</dbReference>
<dbReference type="InterPro" id="IPR036291">
    <property type="entry name" value="NAD(P)-bd_dom_sf"/>
</dbReference>
<dbReference type="Pfam" id="PF13561">
    <property type="entry name" value="adh_short_C2"/>
    <property type="match status" value="1"/>
</dbReference>
<dbReference type="HOGENOM" id="CLU_010194_1_3_7"/>
<dbReference type="PANTHER" id="PTHR42760">
    <property type="entry name" value="SHORT-CHAIN DEHYDROGENASES/REDUCTASES FAMILY MEMBER"/>
    <property type="match status" value="1"/>
</dbReference>
<dbReference type="Gene3D" id="3.40.50.720">
    <property type="entry name" value="NAD(P)-binding Rossmann-like Domain"/>
    <property type="match status" value="1"/>
</dbReference>
<dbReference type="EMBL" id="CP000252">
    <property type="protein sequence ID" value="ABC78866.1"/>
    <property type="molecule type" value="Genomic_DNA"/>
</dbReference>
<dbReference type="InterPro" id="IPR002347">
    <property type="entry name" value="SDR_fam"/>
</dbReference>
<evidence type="ECO:0000256" key="1">
    <source>
        <dbReference type="ARBA" id="ARBA00006484"/>
    </source>
</evidence>
<evidence type="ECO:0000313" key="3">
    <source>
        <dbReference type="EMBL" id="ABC78866.1"/>
    </source>
</evidence>
<dbReference type="EC" id="1.1.1.100" evidence="3"/>
<dbReference type="GO" id="GO:0048038">
    <property type="term" value="F:quinone binding"/>
    <property type="evidence" value="ECO:0007669"/>
    <property type="project" value="TreeGrafter"/>
</dbReference>
<keyword evidence="2 3" id="KW-0560">Oxidoreductase</keyword>
<dbReference type="PANTHER" id="PTHR42760:SF133">
    <property type="entry name" value="3-OXOACYL-[ACYL-CARRIER-PROTEIN] REDUCTASE"/>
    <property type="match status" value="1"/>
</dbReference>
<sequence>MNMSQDKPVAIITGGGTGIGAACSRILSRDGFRVGINYIDPVEEQSRQVLSELEDGFLLKADLSNPDEIETMIAEIREKARRVDVLVNGAGISINKDINSMTLDDFDLQRAIVRGSWYLTKRILRLFMLRKNSGRIINISSVVGHTGNSGQIPYTMEKAALDAFTKSLCKELAGRNILVNSVAPGFIDTPMTQNLPDEVKSRILGSIPLGRLGSPEEIADLVSFLACRASYISGTVIHVNGGLYGG</sequence>
<evidence type="ECO:0000256" key="2">
    <source>
        <dbReference type="ARBA" id="ARBA00023002"/>
    </source>
</evidence>